<sequence>MPEIPSLLCSFMPHPLALFSLKRLNQRASQAVAHPCNAHLVSISKDKVPVLDVGHVRSATGDDATLATLAAATFLLTAAASPEPNAPSRSTERPTSHCSTTSLTARPIWFLFVTILWMLDVGGIRGLGFPAYEDVRRTVLSIRRQYPRALTGPCAAERTPESVKSCWKLSDAAGLCTISTGRSGGERFSATWRISRGLAFPRKLGAT</sequence>
<dbReference type="InParanoid" id="G2Q9V4"/>
<keyword evidence="2" id="KW-1185">Reference proteome</keyword>
<evidence type="ECO:0000313" key="2">
    <source>
        <dbReference type="Proteomes" id="UP000007322"/>
    </source>
</evidence>
<dbReference type="KEGG" id="mtm:MYCTH_2301658"/>
<gene>
    <name evidence="1" type="ORF">MYCTH_2301658</name>
</gene>
<dbReference type="EMBL" id="CP003003">
    <property type="protein sequence ID" value="AEO56563.1"/>
    <property type="molecule type" value="Genomic_DNA"/>
</dbReference>
<accession>G2Q9V4</accession>
<dbReference type="RefSeq" id="XP_003661808.1">
    <property type="nucleotide sequence ID" value="XM_003661760.1"/>
</dbReference>
<dbReference type="OrthoDB" id="4062651at2759"/>
<dbReference type="AlphaFoldDB" id="G2Q9V4"/>
<name>G2Q9V4_THET4</name>
<evidence type="ECO:0000313" key="1">
    <source>
        <dbReference type="EMBL" id="AEO56563.1"/>
    </source>
</evidence>
<organism evidence="1 2">
    <name type="scientific">Thermothelomyces thermophilus (strain ATCC 42464 / BCRC 31852 / DSM 1799)</name>
    <name type="common">Sporotrichum thermophile</name>
    <dbReference type="NCBI Taxonomy" id="573729"/>
    <lineage>
        <taxon>Eukaryota</taxon>
        <taxon>Fungi</taxon>
        <taxon>Dikarya</taxon>
        <taxon>Ascomycota</taxon>
        <taxon>Pezizomycotina</taxon>
        <taxon>Sordariomycetes</taxon>
        <taxon>Sordariomycetidae</taxon>
        <taxon>Sordariales</taxon>
        <taxon>Chaetomiaceae</taxon>
        <taxon>Thermothelomyces</taxon>
    </lineage>
</organism>
<dbReference type="Proteomes" id="UP000007322">
    <property type="component" value="Chromosome 2"/>
</dbReference>
<proteinExistence type="predicted"/>
<dbReference type="GeneID" id="11510613"/>
<protein>
    <submittedName>
        <fullName evidence="1">Uncharacterized protein</fullName>
    </submittedName>
</protein>
<dbReference type="HOGENOM" id="CLU_1327193_0_0_1"/>
<dbReference type="VEuPathDB" id="FungiDB:MYCTH_2301658"/>
<reference evidence="1 2" key="1">
    <citation type="journal article" date="2011" name="Nat. Biotechnol.">
        <title>Comparative genomic analysis of the thermophilic biomass-degrading fungi Myceliophthora thermophila and Thielavia terrestris.</title>
        <authorList>
            <person name="Berka R.M."/>
            <person name="Grigoriev I.V."/>
            <person name="Otillar R."/>
            <person name="Salamov A."/>
            <person name="Grimwood J."/>
            <person name="Reid I."/>
            <person name="Ishmael N."/>
            <person name="John T."/>
            <person name="Darmond C."/>
            <person name="Moisan M.-C."/>
            <person name="Henrissat B."/>
            <person name="Coutinho P.M."/>
            <person name="Lombard V."/>
            <person name="Natvig D.O."/>
            <person name="Lindquist E."/>
            <person name="Schmutz J."/>
            <person name="Lucas S."/>
            <person name="Harris P."/>
            <person name="Powlowski J."/>
            <person name="Bellemare A."/>
            <person name="Taylor D."/>
            <person name="Butler G."/>
            <person name="de Vries R.P."/>
            <person name="Allijn I.E."/>
            <person name="van den Brink J."/>
            <person name="Ushinsky S."/>
            <person name="Storms R."/>
            <person name="Powell A.J."/>
            <person name="Paulsen I.T."/>
            <person name="Elbourne L.D.H."/>
            <person name="Baker S.E."/>
            <person name="Magnuson J."/>
            <person name="LaBoissiere S."/>
            <person name="Clutterbuck A.J."/>
            <person name="Martinez D."/>
            <person name="Wogulis M."/>
            <person name="de Leon A.L."/>
            <person name="Rey M.W."/>
            <person name="Tsang A."/>
        </authorList>
    </citation>
    <scope>NUCLEOTIDE SEQUENCE [LARGE SCALE GENOMIC DNA]</scope>
    <source>
        <strain evidence="2">ATCC 42464 / BCRC 31852 / DSM 1799</strain>
    </source>
</reference>